<organism evidence="1 2">
    <name type="scientific">Asanoa iriomotensis</name>
    <dbReference type="NCBI Taxonomy" id="234613"/>
    <lineage>
        <taxon>Bacteria</taxon>
        <taxon>Bacillati</taxon>
        <taxon>Actinomycetota</taxon>
        <taxon>Actinomycetes</taxon>
        <taxon>Micromonosporales</taxon>
        <taxon>Micromonosporaceae</taxon>
        <taxon>Asanoa</taxon>
    </lineage>
</organism>
<gene>
    <name evidence="1" type="ORF">Air01nite_27690</name>
</gene>
<proteinExistence type="predicted"/>
<evidence type="ECO:0000313" key="1">
    <source>
        <dbReference type="EMBL" id="GIF56674.1"/>
    </source>
</evidence>
<dbReference type="RefSeq" id="WP_203702560.1">
    <property type="nucleotide sequence ID" value="NZ_BAAALU010000001.1"/>
</dbReference>
<name>A0ABQ4C1M2_9ACTN</name>
<comment type="caution">
    <text evidence="1">The sequence shown here is derived from an EMBL/GenBank/DDBJ whole genome shotgun (WGS) entry which is preliminary data.</text>
</comment>
<evidence type="ECO:0008006" key="3">
    <source>
        <dbReference type="Google" id="ProtNLM"/>
    </source>
</evidence>
<reference evidence="1 2" key="1">
    <citation type="submission" date="2021-01" db="EMBL/GenBank/DDBJ databases">
        <title>Whole genome shotgun sequence of Asanoa iriomotensis NBRC 100142.</title>
        <authorList>
            <person name="Komaki H."/>
            <person name="Tamura T."/>
        </authorList>
    </citation>
    <scope>NUCLEOTIDE SEQUENCE [LARGE SCALE GENOMIC DNA]</scope>
    <source>
        <strain evidence="1 2">NBRC 100142</strain>
    </source>
</reference>
<keyword evidence="2" id="KW-1185">Reference proteome</keyword>
<sequence length="298" mass="33170">MLCYAIAERPQDLTTISAILSDLGIEVVEPAQAFDRTSQRARGWLPEVDFVCVLFQAENGWETPAAVYLEIGEAVGAGTPVLLIAEPPRRLDPALSTLPVVRVPASSRAALAGHISLFLQSVGRKPARAAPPRALDRTELDSVRDELQNLRVEVENPRYPAQRRLEQLALRLLRATGAEAEEITGTPGIGDFAAWVPGTERFIPGPLLVELKILQRGHIDRAVLDQLQLYALTRDAQWSMLIYYRWEREQEVHLPRGGAWPMVMVFDIEDLAGRLQGQSLAQLLNNERNAIVHGVERR</sequence>
<evidence type="ECO:0000313" key="2">
    <source>
        <dbReference type="Proteomes" id="UP000624325"/>
    </source>
</evidence>
<dbReference type="EMBL" id="BONC01000016">
    <property type="protein sequence ID" value="GIF56674.1"/>
    <property type="molecule type" value="Genomic_DNA"/>
</dbReference>
<dbReference type="Proteomes" id="UP000624325">
    <property type="component" value="Unassembled WGS sequence"/>
</dbReference>
<accession>A0ABQ4C1M2</accession>
<protein>
    <recommendedName>
        <fullName evidence="3">Restriction endonuclease type IV Mrr domain-containing protein</fullName>
    </recommendedName>
</protein>